<accession>A0A1S8CQI8</accession>
<sequence>MNAYKLACISASMSLLLLINIPLANSASSGVINFRGAIVAGGCTVNHSQSTVNISCYNDKGKVVHTTAPINSANVKFLSGKTSNIKWLNPQHTLGIMNITYS</sequence>
<dbReference type="Proteomes" id="UP000216021">
    <property type="component" value="Unassembled WGS sequence"/>
</dbReference>
<keyword evidence="1" id="KW-0732">Signal</keyword>
<name>A0A1S8CQI8_9GAMM</name>
<evidence type="ECO:0000313" key="2">
    <source>
        <dbReference type="EMBL" id="OMQ27160.1"/>
    </source>
</evidence>
<dbReference type="EMBL" id="MOXD01000001">
    <property type="protein sequence ID" value="OMQ27160.1"/>
    <property type="molecule type" value="Genomic_DNA"/>
</dbReference>
<protein>
    <recommendedName>
        <fullName evidence="4">Fimbrial protein</fullName>
    </recommendedName>
</protein>
<proteinExistence type="predicted"/>
<feature type="signal peptide" evidence="1">
    <location>
        <begin position="1"/>
        <end position="26"/>
    </location>
</feature>
<feature type="chain" id="PRO_5012752032" description="Fimbrial protein" evidence="1">
    <location>
        <begin position="27"/>
        <end position="102"/>
    </location>
</feature>
<organism evidence="2 3">
    <name type="scientific">Serratia oryzae</name>
    <dbReference type="NCBI Taxonomy" id="2034155"/>
    <lineage>
        <taxon>Bacteria</taxon>
        <taxon>Pseudomonadati</taxon>
        <taxon>Pseudomonadota</taxon>
        <taxon>Gammaproteobacteria</taxon>
        <taxon>Enterobacterales</taxon>
        <taxon>Yersiniaceae</taxon>
        <taxon>Serratia</taxon>
    </lineage>
</organism>
<gene>
    <name evidence="2" type="ORF">BMI79_02185</name>
</gene>
<keyword evidence="3" id="KW-1185">Reference proteome</keyword>
<evidence type="ECO:0000313" key="3">
    <source>
        <dbReference type="Proteomes" id="UP000216021"/>
    </source>
</evidence>
<evidence type="ECO:0008006" key="4">
    <source>
        <dbReference type="Google" id="ProtNLM"/>
    </source>
</evidence>
<comment type="caution">
    <text evidence="2">The sequence shown here is derived from an EMBL/GenBank/DDBJ whole genome shotgun (WGS) entry which is preliminary data.</text>
</comment>
<reference evidence="2 3" key="1">
    <citation type="submission" date="2016-11" db="EMBL/GenBank/DDBJ databases">
        <title>Rahnella oryzae sp. nov., isolated from rice root.</title>
        <authorList>
            <person name="Zhang X.-X."/>
            <person name="Zhang J."/>
        </authorList>
    </citation>
    <scope>NUCLEOTIDE SEQUENCE [LARGE SCALE GENOMIC DNA]</scope>
    <source>
        <strain evidence="2 3">J11-6</strain>
    </source>
</reference>
<evidence type="ECO:0000256" key="1">
    <source>
        <dbReference type="SAM" id="SignalP"/>
    </source>
</evidence>
<dbReference type="AlphaFoldDB" id="A0A1S8CQI8"/>